<organism evidence="1 2">
    <name type="scientific">Adiantum capillus-veneris</name>
    <name type="common">Maidenhair fern</name>
    <dbReference type="NCBI Taxonomy" id="13818"/>
    <lineage>
        <taxon>Eukaryota</taxon>
        <taxon>Viridiplantae</taxon>
        <taxon>Streptophyta</taxon>
        <taxon>Embryophyta</taxon>
        <taxon>Tracheophyta</taxon>
        <taxon>Polypodiopsida</taxon>
        <taxon>Polypodiidae</taxon>
        <taxon>Polypodiales</taxon>
        <taxon>Pteridineae</taxon>
        <taxon>Pteridaceae</taxon>
        <taxon>Vittarioideae</taxon>
        <taxon>Adiantum</taxon>
    </lineage>
</organism>
<gene>
    <name evidence="1" type="ORF">GOP47_0008145</name>
</gene>
<evidence type="ECO:0000313" key="2">
    <source>
        <dbReference type="Proteomes" id="UP000886520"/>
    </source>
</evidence>
<sequence length="108" mass="11408">MVYANFITKDLGPASDATSTCALTGCKKVTLSISDAKASMPSLETQPPVGLRALQSQCKTLDVLSSSFPLSNPEIGMSQSNEIQFVISHCSSQQTSFKAFCGAIAEEI</sequence>
<dbReference type="Proteomes" id="UP000886520">
    <property type="component" value="Chromosome 8"/>
</dbReference>
<dbReference type="EMBL" id="JABFUD020000008">
    <property type="protein sequence ID" value="KAI5076080.1"/>
    <property type="molecule type" value="Genomic_DNA"/>
</dbReference>
<keyword evidence="2" id="KW-1185">Reference proteome</keyword>
<comment type="caution">
    <text evidence="1">The sequence shown here is derived from an EMBL/GenBank/DDBJ whole genome shotgun (WGS) entry which is preliminary data.</text>
</comment>
<proteinExistence type="predicted"/>
<dbReference type="AlphaFoldDB" id="A0A9D4UXP6"/>
<evidence type="ECO:0000313" key="1">
    <source>
        <dbReference type="EMBL" id="KAI5076080.1"/>
    </source>
</evidence>
<protein>
    <submittedName>
        <fullName evidence="1">Uncharacterized protein</fullName>
    </submittedName>
</protein>
<reference evidence="1" key="1">
    <citation type="submission" date="2021-01" db="EMBL/GenBank/DDBJ databases">
        <title>Adiantum capillus-veneris genome.</title>
        <authorList>
            <person name="Fang Y."/>
            <person name="Liao Q."/>
        </authorList>
    </citation>
    <scope>NUCLEOTIDE SEQUENCE</scope>
    <source>
        <strain evidence="1">H3</strain>
        <tissue evidence="1">Leaf</tissue>
    </source>
</reference>
<accession>A0A9D4UXP6</accession>
<name>A0A9D4UXP6_ADICA</name>